<dbReference type="Pfam" id="PF00753">
    <property type="entry name" value="Lactamase_B"/>
    <property type="match status" value="1"/>
</dbReference>
<dbReference type="RefSeq" id="WP_304556151.1">
    <property type="nucleotide sequence ID" value="NZ_JAUQOP010000038.1"/>
</dbReference>
<comment type="caution">
    <text evidence="4">The sequence shown here is derived from an EMBL/GenBank/DDBJ whole genome shotgun (WGS) entry which is preliminary data.</text>
</comment>
<proteinExistence type="predicted"/>
<organism evidence="4 5">
    <name type="scientific">Pseudomonas citrulli</name>
    <dbReference type="NCBI Taxonomy" id="3064347"/>
    <lineage>
        <taxon>Bacteria</taxon>
        <taxon>Pseudomonadati</taxon>
        <taxon>Pseudomonadota</taxon>
        <taxon>Gammaproteobacteria</taxon>
        <taxon>Pseudomonadales</taxon>
        <taxon>Pseudomonadaceae</taxon>
        <taxon>Pseudomonas</taxon>
    </lineage>
</organism>
<dbReference type="Gene3D" id="3.60.15.10">
    <property type="entry name" value="Ribonuclease Z/Hydroxyacylglutathione hydrolase-like"/>
    <property type="match status" value="1"/>
</dbReference>
<feature type="domain" description="Beta-Casp" evidence="3">
    <location>
        <begin position="246"/>
        <end position="395"/>
    </location>
</feature>
<evidence type="ECO:0000259" key="3">
    <source>
        <dbReference type="SMART" id="SM01027"/>
    </source>
</evidence>
<dbReference type="Pfam" id="PF07521">
    <property type="entry name" value="RMMBL"/>
    <property type="match status" value="1"/>
</dbReference>
<feature type="domain" description="Metallo-beta-lactamase" evidence="2">
    <location>
        <begin position="16"/>
        <end position="241"/>
    </location>
</feature>
<dbReference type="CDD" id="cd16295">
    <property type="entry name" value="TTHA0252-CPSF-like_MBL-fold"/>
    <property type="match status" value="1"/>
</dbReference>
<gene>
    <name evidence="4" type="ORF">Q6A48_21000</name>
</gene>
<dbReference type="Pfam" id="PF10996">
    <property type="entry name" value="Beta-Casp"/>
    <property type="match status" value="1"/>
</dbReference>
<dbReference type="Gene3D" id="3.40.50.10890">
    <property type="match status" value="1"/>
</dbReference>
<keyword evidence="5" id="KW-1185">Reference proteome</keyword>
<dbReference type="EMBL" id="JAUQOP010000038">
    <property type="protein sequence ID" value="MDO7899372.1"/>
    <property type="molecule type" value="Genomic_DNA"/>
</dbReference>
<dbReference type="SUPFAM" id="SSF56281">
    <property type="entry name" value="Metallo-hydrolase/oxidoreductase"/>
    <property type="match status" value="1"/>
</dbReference>
<evidence type="ECO:0000256" key="1">
    <source>
        <dbReference type="ARBA" id="ARBA00022801"/>
    </source>
</evidence>
<dbReference type="Proteomes" id="UP001228019">
    <property type="component" value="Unassembled WGS sequence"/>
</dbReference>
<reference evidence="4 5" key="1">
    <citation type="submission" date="2023-07" db="EMBL/GenBank/DDBJ databases">
        <title>Identification of four novel Pseudomonas species associated with bacterial leaf spot of cucurbits.</title>
        <authorList>
            <person name="Fullem K.R."/>
        </authorList>
    </citation>
    <scope>NUCLEOTIDE SEQUENCE [LARGE SCALE GENOMIC DNA]</scope>
    <source>
        <strain evidence="4 5">K18</strain>
    </source>
</reference>
<dbReference type="InterPro" id="IPR036866">
    <property type="entry name" value="RibonucZ/Hydroxyglut_hydro"/>
</dbReference>
<dbReference type="InterPro" id="IPR022712">
    <property type="entry name" value="Beta_Casp"/>
</dbReference>
<dbReference type="EC" id="3.-.-.-" evidence="4"/>
<dbReference type="GO" id="GO:0016787">
    <property type="term" value="F:hydrolase activity"/>
    <property type="evidence" value="ECO:0007669"/>
    <property type="project" value="UniProtKB-KW"/>
</dbReference>
<name>A0ABT9C3J9_9PSED</name>
<dbReference type="PANTHER" id="PTHR11203:SF37">
    <property type="entry name" value="INTEGRATOR COMPLEX SUBUNIT 11"/>
    <property type="match status" value="1"/>
</dbReference>
<dbReference type="SMART" id="SM00849">
    <property type="entry name" value="Lactamase_B"/>
    <property type="match status" value="1"/>
</dbReference>
<evidence type="ECO:0000259" key="2">
    <source>
        <dbReference type="SMART" id="SM00849"/>
    </source>
</evidence>
<dbReference type="InterPro" id="IPR001279">
    <property type="entry name" value="Metallo-B-lactamas"/>
</dbReference>
<dbReference type="InterPro" id="IPR011108">
    <property type="entry name" value="RMMBL"/>
</dbReference>
<evidence type="ECO:0000313" key="4">
    <source>
        <dbReference type="EMBL" id="MDO7899372.1"/>
    </source>
</evidence>
<dbReference type="PANTHER" id="PTHR11203">
    <property type="entry name" value="CLEAVAGE AND POLYADENYLATION SPECIFICITY FACTOR FAMILY MEMBER"/>
    <property type="match status" value="1"/>
</dbReference>
<accession>A0ABT9C3J9</accession>
<dbReference type="InterPro" id="IPR050698">
    <property type="entry name" value="MBL"/>
</dbReference>
<sequence length="480" mass="52852">MNNPNVIHHGAHEGVTGSCHQVWMDDSNSLLIDCGQFQGEDEGLGGDDALALDFPIEGIKALIVTHVHIDHVGRIPNLLAAGFEGPILCSEPSARLLPIVLEDAFRLAISRDQEQLERYLKVVEQRIIALPYDHWFTLHEADQAGCKVRLQPAGHVLGSAYVELELSEGAAARRVVFSGDLGAPHSPILPDLVPPERADLLIMESTYGDRRHEDRVHRRERLLAAIERALADQGTVLIPSFSIGRTQDLLYELEEILHEKGLSPADGEKPASAKGGAPDIDWPQIPIILDSPLASQFTRTYKELQGFWDDDARQRLEQGRKPLSFKQLITVDSHDEHLRIVEHLAETARPAIVIAGNGMCSGGRIVNYLKKLLGDPRHNVVFVGYQGKGTPGRDIMTHGPEGGFVMLEGCRVDIRAGVDSVGGYSAHADQADLVGFVTRMKTWPGEIRLIHGEDQAKQRLAEVLRARYEEAGKQGRISIP</sequence>
<dbReference type="SMART" id="SM01027">
    <property type="entry name" value="Beta-Casp"/>
    <property type="match status" value="1"/>
</dbReference>
<protein>
    <submittedName>
        <fullName evidence="4">MBL fold metallo-hydrolase</fullName>
        <ecNumber evidence="4">3.-.-.-</ecNumber>
    </submittedName>
</protein>
<evidence type="ECO:0000313" key="5">
    <source>
        <dbReference type="Proteomes" id="UP001228019"/>
    </source>
</evidence>
<keyword evidence="1 4" id="KW-0378">Hydrolase</keyword>